<comment type="caution">
    <text evidence="2">The sequence shown here is derived from an EMBL/GenBank/DDBJ whole genome shotgun (WGS) entry which is preliminary data.</text>
</comment>
<evidence type="ECO:0000313" key="2">
    <source>
        <dbReference type="EMBL" id="POR39798.1"/>
    </source>
</evidence>
<proteinExistence type="predicted"/>
<evidence type="ECO:0000256" key="1">
    <source>
        <dbReference type="SAM" id="MobiDB-lite"/>
    </source>
</evidence>
<dbReference type="Proteomes" id="UP000237481">
    <property type="component" value="Unassembled WGS sequence"/>
</dbReference>
<feature type="region of interest" description="Disordered" evidence="1">
    <location>
        <begin position="381"/>
        <end position="409"/>
    </location>
</feature>
<keyword evidence="3" id="KW-1185">Reference proteome</keyword>
<dbReference type="EMBL" id="PKSG01000001">
    <property type="protein sequence ID" value="POR39798.1"/>
    <property type="molecule type" value="Genomic_DNA"/>
</dbReference>
<organism evidence="2 3">
    <name type="scientific">Tolypocladium paradoxum</name>
    <dbReference type="NCBI Taxonomy" id="94208"/>
    <lineage>
        <taxon>Eukaryota</taxon>
        <taxon>Fungi</taxon>
        <taxon>Dikarya</taxon>
        <taxon>Ascomycota</taxon>
        <taxon>Pezizomycotina</taxon>
        <taxon>Sordariomycetes</taxon>
        <taxon>Hypocreomycetidae</taxon>
        <taxon>Hypocreales</taxon>
        <taxon>Ophiocordycipitaceae</taxon>
        <taxon>Tolypocladium</taxon>
    </lineage>
</organism>
<protein>
    <submittedName>
        <fullName evidence="2">Uncharacterized protein</fullName>
    </submittedName>
</protein>
<accession>A0A2S4LBI4</accession>
<feature type="compositionally biased region" description="Basic and acidic residues" evidence="1">
    <location>
        <begin position="15"/>
        <end position="32"/>
    </location>
</feature>
<dbReference type="AlphaFoldDB" id="A0A2S4LBI4"/>
<reference evidence="2 3" key="1">
    <citation type="submission" date="2018-01" db="EMBL/GenBank/DDBJ databases">
        <title>Harnessing the power of phylogenomics to disentangle the directionality and signatures of interkingdom host jumping in the parasitic fungal genus Tolypocladium.</title>
        <authorList>
            <person name="Quandt C.A."/>
            <person name="Patterson W."/>
            <person name="Spatafora J.W."/>
        </authorList>
    </citation>
    <scope>NUCLEOTIDE SEQUENCE [LARGE SCALE GENOMIC DNA]</scope>
    <source>
        <strain evidence="2 3">NRBC 100945</strain>
    </source>
</reference>
<feature type="region of interest" description="Disordered" evidence="1">
    <location>
        <begin position="1"/>
        <end position="40"/>
    </location>
</feature>
<sequence length="409" mass="43443">MHDASSSRRGVGPKTDQKRPQREKKVEGKLRDGSANAGDLGLEAMQGKDEVLTRGACCVARQTRAVCRGGFGWENLYGRRERGERSSMGGGPSSPFYYGRVIAGAGAGACACVGGGTRPTTAPAMDDRYLHIAQPIAQSTCPPPPCPPSQPAQFTGAVAGADYRCCRYHHLSPLAPSHASHPPALTRISSFACCCWRDAAWAFFAAPPVPGCFFLKKVPELPGVFLPSSLLALVLGACGTRLRVLRTLCFVPACTPPSPSSHFSGASRLGGDLDWGATVTLPSEWPRPVCPRQRATGVIAWYCTGTCSAPAVSPRYSTKALYRDEFCRSRTVYMPRSELVPAACPLSPSACSYSCCSCSELFDASSAAPATSTIQRATVPSSVPNLRYPETATSSRGKRTRGADFLPSH</sequence>
<gene>
    <name evidence="2" type="ORF">TPAR_00006</name>
</gene>
<name>A0A2S4LBI4_9HYPO</name>
<evidence type="ECO:0000313" key="3">
    <source>
        <dbReference type="Proteomes" id="UP000237481"/>
    </source>
</evidence>